<comment type="caution">
    <text evidence="2">The sequence shown here is derived from an EMBL/GenBank/DDBJ whole genome shotgun (WGS) entry which is preliminary data.</text>
</comment>
<feature type="non-terminal residue" evidence="2">
    <location>
        <position position="165"/>
    </location>
</feature>
<dbReference type="Proteomes" id="UP000708208">
    <property type="component" value="Unassembled WGS sequence"/>
</dbReference>
<gene>
    <name evidence="2" type="ORF">AFUS01_LOCUS21602</name>
</gene>
<protein>
    <submittedName>
        <fullName evidence="2">Uncharacterized protein</fullName>
    </submittedName>
</protein>
<reference evidence="2" key="1">
    <citation type="submission" date="2021-06" db="EMBL/GenBank/DDBJ databases">
        <authorList>
            <person name="Hodson N. C."/>
            <person name="Mongue J. A."/>
            <person name="Jaron S. K."/>
        </authorList>
    </citation>
    <scope>NUCLEOTIDE SEQUENCE</scope>
</reference>
<evidence type="ECO:0000256" key="1">
    <source>
        <dbReference type="SAM" id="MobiDB-lite"/>
    </source>
</evidence>
<keyword evidence="3" id="KW-1185">Reference proteome</keyword>
<accession>A0A8J2K6D4</accession>
<proteinExistence type="predicted"/>
<feature type="non-terminal residue" evidence="2">
    <location>
        <position position="1"/>
    </location>
</feature>
<evidence type="ECO:0000313" key="3">
    <source>
        <dbReference type="Proteomes" id="UP000708208"/>
    </source>
</evidence>
<sequence length="165" mass="18648">SYQPIYRSKKSLLGSPETPESYRNQVSRWESKVTGDRRPSTPPRRISPPRRVISTVTEPKRPEKLPSDNIIVTLPRPRKSVSELPEDFVPPATPTQQLPVPEESVVFKFPRKSISQEPPELSKKEEEEEVTEVIKIKRPSIKPTPSPEPEAEVEPASEPEPVVNA</sequence>
<feature type="compositionally biased region" description="Basic and acidic residues" evidence="1">
    <location>
        <begin position="29"/>
        <end position="39"/>
    </location>
</feature>
<name>A0A8J2K6D4_9HEXA</name>
<feature type="region of interest" description="Disordered" evidence="1">
    <location>
        <begin position="134"/>
        <end position="165"/>
    </location>
</feature>
<feature type="region of interest" description="Disordered" evidence="1">
    <location>
        <begin position="74"/>
        <end position="101"/>
    </location>
</feature>
<dbReference type="AlphaFoldDB" id="A0A8J2K6D4"/>
<organism evidence="2 3">
    <name type="scientific">Allacma fusca</name>
    <dbReference type="NCBI Taxonomy" id="39272"/>
    <lineage>
        <taxon>Eukaryota</taxon>
        <taxon>Metazoa</taxon>
        <taxon>Ecdysozoa</taxon>
        <taxon>Arthropoda</taxon>
        <taxon>Hexapoda</taxon>
        <taxon>Collembola</taxon>
        <taxon>Symphypleona</taxon>
        <taxon>Sminthuridae</taxon>
        <taxon>Allacma</taxon>
    </lineage>
</organism>
<evidence type="ECO:0000313" key="2">
    <source>
        <dbReference type="EMBL" id="CAG7733137.1"/>
    </source>
</evidence>
<dbReference type="EMBL" id="CAJVCH010243638">
    <property type="protein sequence ID" value="CAG7733137.1"/>
    <property type="molecule type" value="Genomic_DNA"/>
</dbReference>
<feature type="region of interest" description="Disordered" evidence="1">
    <location>
        <begin position="1"/>
        <end position="51"/>
    </location>
</feature>